<keyword evidence="9" id="KW-1185">Reference proteome</keyword>
<dbReference type="Proteomes" id="UP001187415">
    <property type="component" value="Unassembled WGS sequence"/>
</dbReference>
<feature type="compositionally biased region" description="Basic and acidic residues" evidence="7">
    <location>
        <begin position="44"/>
        <end position="59"/>
    </location>
</feature>
<feature type="region of interest" description="Disordered" evidence="7">
    <location>
        <begin position="1"/>
        <end position="215"/>
    </location>
</feature>
<dbReference type="PANTHER" id="PTHR47622:SF1">
    <property type="entry name" value="ARGININE_SERINE-RICH PROTEIN 1"/>
    <property type="match status" value="1"/>
</dbReference>
<comment type="subcellular location">
    <subcellularLocation>
        <location evidence="1">Nucleus</location>
    </subcellularLocation>
</comment>
<evidence type="ECO:0000313" key="8">
    <source>
        <dbReference type="EMBL" id="KAK2826298.1"/>
    </source>
</evidence>
<evidence type="ECO:0000256" key="1">
    <source>
        <dbReference type="ARBA" id="ARBA00004123"/>
    </source>
</evidence>
<feature type="compositionally biased region" description="Low complexity" evidence="7">
    <location>
        <begin position="109"/>
        <end position="131"/>
    </location>
</feature>
<dbReference type="EMBL" id="JAUPFM010000016">
    <property type="protein sequence ID" value="KAK2826298.1"/>
    <property type="molecule type" value="Genomic_DNA"/>
</dbReference>
<feature type="compositionally biased region" description="Low complexity" evidence="7">
    <location>
        <begin position="86"/>
        <end position="96"/>
    </location>
</feature>
<dbReference type="PANTHER" id="PTHR47622">
    <property type="entry name" value="ARGININE/SERINE-RICH PROTEIN 1"/>
    <property type="match status" value="1"/>
</dbReference>
<evidence type="ECO:0000313" key="9">
    <source>
        <dbReference type="Proteomes" id="UP001187415"/>
    </source>
</evidence>
<gene>
    <name evidence="8" type="ORF">Q5P01_020512</name>
</gene>
<evidence type="ECO:0000256" key="6">
    <source>
        <dbReference type="ARBA" id="ARBA00034666"/>
    </source>
</evidence>
<protein>
    <recommendedName>
        <fullName evidence="3">Arginine/serine-rich protein 1</fullName>
    </recommendedName>
</protein>
<feature type="compositionally biased region" description="Basic residues" evidence="7">
    <location>
        <begin position="156"/>
        <end position="215"/>
    </location>
</feature>
<keyword evidence="5" id="KW-0539">Nucleus</keyword>
<name>A0AA88S261_CHASR</name>
<dbReference type="InterPro" id="IPR029656">
    <property type="entry name" value="RSRP1"/>
</dbReference>
<dbReference type="GO" id="GO:0005634">
    <property type="term" value="C:nucleus"/>
    <property type="evidence" value="ECO:0007669"/>
    <property type="project" value="UniProtKB-SubCell"/>
</dbReference>
<dbReference type="Pfam" id="PF17069">
    <property type="entry name" value="RSRP"/>
    <property type="match status" value="1"/>
</dbReference>
<comment type="similarity">
    <text evidence="2">Belongs to the RSRP family.</text>
</comment>
<comment type="function">
    <text evidence="6">Probably acts as a spliceosomal factor that contributes to spliceosome assembly and regulates the isoform switching of proteins such as PARP6.</text>
</comment>
<reference evidence="8" key="1">
    <citation type="submission" date="2023-07" db="EMBL/GenBank/DDBJ databases">
        <title>Chromosome-level Genome Assembly of Striped Snakehead (Channa striata).</title>
        <authorList>
            <person name="Liu H."/>
        </authorList>
    </citation>
    <scope>NUCLEOTIDE SEQUENCE</scope>
    <source>
        <strain evidence="8">Gz</strain>
        <tissue evidence="8">Muscle</tissue>
    </source>
</reference>
<accession>A0AA88S261</accession>
<evidence type="ECO:0000256" key="3">
    <source>
        <dbReference type="ARBA" id="ARBA00018147"/>
    </source>
</evidence>
<feature type="compositionally biased region" description="Basic residues" evidence="7">
    <location>
        <begin position="132"/>
        <end position="144"/>
    </location>
</feature>
<feature type="region of interest" description="Disordered" evidence="7">
    <location>
        <begin position="277"/>
        <end position="332"/>
    </location>
</feature>
<comment type="caution">
    <text evidence="8">The sequence shown here is derived from an EMBL/GenBank/DDBJ whole genome shotgun (WGS) entry which is preliminary data.</text>
</comment>
<sequence length="356" mass="40090">MKYREIFGASGLVGQTKRKGGSDRGRNKGFELTTFDLPVADNTMAKRGESRSEMADARQSDGINVIFDQNTPCSSHSVSRSRSRSRSSSGSSSHGSGHYRGRQSHRGRYSSSSSSSSSTSSSSSRSSSCSRSRSHPRCRRRSSRCRCDNHHTYSGRSHHHRSPPRRYRAHSRSYSRSPSRHRYSDRRHYRSRSRSRSRSSGHGSRQSRRVSRFRYRFSRSPVRTYRYRSRSRSSGRSVSLSVDEKRELLKAAKANAMKILGVEKLELPESVKPILSEQPESKWESGERGNVAENDVSSSKVSPKRTISFSPNNSVAKPTMAVSSGAKVTSRVDSYESRMPYGHWIPIKPVQTSSTH</sequence>
<feature type="compositionally biased region" description="Polar residues" evidence="7">
    <location>
        <begin position="295"/>
        <end position="316"/>
    </location>
</feature>
<feature type="compositionally biased region" description="Basic and acidic residues" evidence="7">
    <location>
        <begin position="20"/>
        <end position="29"/>
    </location>
</feature>
<proteinExistence type="inferred from homology"/>
<evidence type="ECO:0000256" key="7">
    <source>
        <dbReference type="SAM" id="MobiDB-lite"/>
    </source>
</evidence>
<evidence type="ECO:0000256" key="2">
    <source>
        <dbReference type="ARBA" id="ARBA00009534"/>
    </source>
</evidence>
<evidence type="ECO:0000256" key="5">
    <source>
        <dbReference type="ARBA" id="ARBA00023242"/>
    </source>
</evidence>
<dbReference type="AlphaFoldDB" id="A0AA88S261"/>
<evidence type="ECO:0000256" key="4">
    <source>
        <dbReference type="ARBA" id="ARBA00022553"/>
    </source>
</evidence>
<feature type="compositionally biased region" description="Basic residues" evidence="7">
    <location>
        <begin position="97"/>
        <end position="108"/>
    </location>
</feature>
<organism evidence="8 9">
    <name type="scientific">Channa striata</name>
    <name type="common">Snakehead murrel</name>
    <name type="synonym">Ophicephalus striatus</name>
    <dbReference type="NCBI Taxonomy" id="64152"/>
    <lineage>
        <taxon>Eukaryota</taxon>
        <taxon>Metazoa</taxon>
        <taxon>Chordata</taxon>
        <taxon>Craniata</taxon>
        <taxon>Vertebrata</taxon>
        <taxon>Euteleostomi</taxon>
        <taxon>Actinopterygii</taxon>
        <taxon>Neopterygii</taxon>
        <taxon>Teleostei</taxon>
        <taxon>Neoteleostei</taxon>
        <taxon>Acanthomorphata</taxon>
        <taxon>Anabantaria</taxon>
        <taxon>Anabantiformes</taxon>
        <taxon>Channoidei</taxon>
        <taxon>Channidae</taxon>
        <taxon>Channa</taxon>
    </lineage>
</organism>
<keyword evidence="4" id="KW-0597">Phosphoprotein</keyword>